<dbReference type="SMART" id="SM00364">
    <property type="entry name" value="LRR_BAC"/>
    <property type="match status" value="11"/>
</dbReference>
<feature type="domain" description="PDZ" evidence="4">
    <location>
        <begin position="807"/>
        <end position="896"/>
    </location>
</feature>
<feature type="compositionally biased region" description="Low complexity" evidence="3">
    <location>
        <begin position="1245"/>
        <end position="1255"/>
    </location>
</feature>
<evidence type="ECO:0000313" key="5">
    <source>
        <dbReference type="EMBL" id="CAF2127463.1"/>
    </source>
</evidence>
<name>A0A816VVT1_9BILA</name>
<dbReference type="SMART" id="SM00365">
    <property type="entry name" value="LRR_SD22"/>
    <property type="match status" value="8"/>
</dbReference>
<evidence type="ECO:0000313" key="6">
    <source>
        <dbReference type="Proteomes" id="UP000663824"/>
    </source>
</evidence>
<sequence>MFKCFPIPFCNRNLEQIDKRHCNLTTVPDDVLRYTRTLEELLLDANQLQDLPKGVYRLTQLRRLTFSDNEIQYISPEIGQLVNLEELDCSRNDIAEIPDNIRHCRLLQRLDCSGNPLANNLPAGIIHLRQLCQLTLNDVSLAELPRDIGSLSNLRLLEIRENLLKVLPDSLVQLPKLESLDLGSNVIEQLPNHMGNLQSLKELWLDSNEIHELPADIGRLKRLQCLDVSENKLTYLPEEIGDLESLTNLELSSNQIESLPSTIGQLKHRLLILKINSNSLTKLCEEIGQCLALTELILTENALTELPVTIGNLKKLSNLNVDRNQLTHLPVEISGCESLGMLSLRDNRVTQIPSELSKLKHLHVLDLSGNRLLNLPCTLLECDLKAIWLAENQAHPMLKFATDIDAATGEKVITCYLLPQQQYTTSSMENLLNASKSQNLNNEQAKVLQVSTSPTAEHHESKSPSPIDDRHERTGSVKFADQSDEGKESSLQRHNTPHPKDLRTWRNKIAKKFHVTDGNLLHHEHHPYQPNANKHGQRDSTQTSLSSQQSMSSTNHQHKITIDPSNHIHESIDYVPPEISADHQDSDDEDDEHAGEQVQYIEKHVEFTDEIHNNEETTKDHQHQQKLHRRDTPHHLKNKRIINKNNDAVSFDKILSHSSTKSSLTSPGKDVCLQKENQSRSSSIQVNTRPMTFNKEQITINIRRPPNTGLGISIAGGSGSTPFKDNDDGIFLTKINEEGPASQAGLLVGDKLLSVNGISLVNAEHSDAVAALKKAGDNIEMIIMREILQSSDDYNENNNIKEGEKFSTVIQRNEKKGGNFGFSVAGGNQTITTNGSGNENLYVSRVNNQDKISPLAVGDRLLSINGYDTGSISHDQAIDIINNGGHNVELVVYREKFTNGNQNMISTTNIDNTIEEARVSKGNGPMGLSIVGGTDQACPPFGLNQRGVFVSKILPNGSASRTNLRIGDRILKVNNRDVSQATHLEAVEALLQPTSEVILLVHHDPQPAGLKEVTLTRHTGEPLGIRINGGVDGKRVNPDDPEDDGIFVTEVKDGSPASGILTVGTRILEAFNNTFHNRWLCFSHKSLSTSSKSSSLIMTIDYSIEDYCETNLDDMINFNGTVSYDKSSKIKNSRSSEYLRKTLRQRNKKQTKSNILPKLFHKKNKIIKEKEDLTCTQQILVPMSTSKHVISTSFSETSLSSSKDIKQLALPEPPLIIPVEIIVTPEPSYKSLSHNPPSPISTHKSSVPQSNTSSSNYHLKSSLNYSQYSFEEGTFDKDCPYCSGEDELSIKTDSNHRSVQEISQRSFNILHASEVYLSSNNSMNEQCDSSSVLSAEYATIDETKQLHSCEINEIMQAIHSTFDNNYNQRDEILDALASSLEHVAEETSSILQDEEDILTDMNIPEPAQGLDQIFVRAVNNQSLFGARLDDAQKWLSIPSETIHLLICHGFKIKEVNLVSPTKSSKPIDTNRSSLTQQSNSPIPPARQNGVSSSHNVSLSPKVTNPVYANTNNKQQISPQPPPVPVKPKYRTSNTQFMPINGGNHKQKPQQQPSQNGFEIDESDFSVTESERSFKDKKKFFESGFKDSGPKPKQSERSFKDKKKFFESGFKDSGPKPKPRQFKYINEHELLQMKQEEDQKVKTMSPTELLQSRAMYAGDINDSELMQTTLSQYQTPNYLAKPEDDQTDEDITQQQQTGKLPSTTRMHSHERDTASAHTMPSKLTIDNSGMN</sequence>
<dbReference type="InterPro" id="IPR036034">
    <property type="entry name" value="PDZ_sf"/>
</dbReference>
<feature type="domain" description="PDZ" evidence="4">
    <location>
        <begin position="699"/>
        <end position="787"/>
    </location>
</feature>
<feature type="compositionally biased region" description="Polar residues" evidence="3">
    <location>
        <begin position="444"/>
        <end position="455"/>
    </location>
</feature>
<feature type="domain" description="PDZ" evidence="4">
    <location>
        <begin position="1012"/>
        <end position="1069"/>
    </location>
</feature>
<dbReference type="InterPro" id="IPR032675">
    <property type="entry name" value="LRR_dom_sf"/>
</dbReference>
<comment type="caution">
    <text evidence="5">The sequence shown here is derived from an EMBL/GenBank/DDBJ whole genome shotgun (WGS) entry which is preliminary data.</text>
</comment>
<feature type="compositionally biased region" description="Low complexity" evidence="3">
    <location>
        <begin position="540"/>
        <end position="554"/>
    </location>
</feature>
<feature type="region of interest" description="Disordered" evidence="3">
    <location>
        <begin position="444"/>
        <end position="504"/>
    </location>
</feature>
<dbReference type="Pfam" id="PF00595">
    <property type="entry name" value="PDZ"/>
    <property type="match status" value="4"/>
</dbReference>
<dbReference type="FunFam" id="2.30.42.10:FF:000074">
    <property type="entry name" value="protein scribble homolog isoform X2"/>
    <property type="match status" value="1"/>
</dbReference>
<evidence type="ECO:0000256" key="2">
    <source>
        <dbReference type="ARBA" id="ARBA00022737"/>
    </source>
</evidence>
<feature type="compositionally biased region" description="Polar residues" evidence="3">
    <location>
        <begin position="1488"/>
        <end position="1517"/>
    </location>
</feature>
<dbReference type="GO" id="GO:0016323">
    <property type="term" value="C:basolateral plasma membrane"/>
    <property type="evidence" value="ECO:0007669"/>
    <property type="project" value="TreeGrafter"/>
</dbReference>
<proteinExistence type="predicted"/>
<dbReference type="SMART" id="SM00369">
    <property type="entry name" value="LRR_TYP"/>
    <property type="match status" value="12"/>
</dbReference>
<keyword evidence="1" id="KW-0433">Leucine-rich repeat</keyword>
<feature type="compositionally biased region" description="Polar residues" evidence="3">
    <location>
        <begin position="1461"/>
        <end position="1480"/>
    </location>
</feature>
<dbReference type="Gene3D" id="2.30.42.10">
    <property type="match status" value="4"/>
</dbReference>
<dbReference type="SMART" id="SM00228">
    <property type="entry name" value="PDZ"/>
    <property type="match status" value="4"/>
</dbReference>
<dbReference type="InterPro" id="IPR001478">
    <property type="entry name" value="PDZ"/>
</dbReference>
<dbReference type="InterPro" id="IPR001611">
    <property type="entry name" value="Leu-rich_rpt"/>
</dbReference>
<dbReference type="FunFam" id="3.80.10.10:FF:000036">
    <property type="entry name" value="protein scribble homolog isoform X1"/>
    <property type="match status" value="1"/>
</dbReference>
<dbReference type="GO" id="GO:0098609">
    <property type="term" value="P:cell-cell adhesion"/>
    <property type="evidence" value="ECO:0007669"/>
    <property type="project" value="TreeGrafter"/>
</dbReference>
<dbReference type="GO" id="GO:0019901">
    <property type="term" value="F:protein kinase binding"/>
    <property type="evidence" value="ECO:0007669"/>
    <property type="project" value="TreeGrafter"/>
</dbReference>
<dbReference type="GO" id="GO:0043113">
    <property type="term" value="P:receptor clustering"/>
    <property type="evidence" value="ECO:0007669"/>
    <property type="project" value="TreeGrafter"/>
</dbReference>
<gene>
    <name evidence="5" type="ORF">MBJ925_LOCUS27007</name>
</gene>
<dbReference type="PROSITE" id="PS50106">
    <property type="entry name" value="PDZ"/>
    <property type="match status" value="4"/>
</dbReference>
<feature type="compositionally biased region" description="Basic and acidic residues" evidence="3">
    <location>
        <begin position="456"/>
        <end position="475"/>
    </location>
</feature>
<dbReference type="PROSITE" id="PS51450">
    <property type="entry name" value="LRR"/>
    <property type="match status" value="5"/>
</dbReference>
<feature type="region of interest" description="Disordered" evidence="3">
    <location>
        <begin position="1229"/>
        <end position="1258"/>
    </location>
</feature>
<dbReference type="Proteomes" id="UP000663824">
    <property type="component" value="Unassembled WGS sequence"/>
</dbReference>
<dbReference type="GO" id="GO:0045197">
    <property type="term" value="P:establishment or maintenance of epithelial cell apical/basal polarity"/>
    <property type="evidence" value="ECO:0007669"/>
    <property type="project" value="TreeGrafter"/>
</dbReference>
<evidence type="ECO:0000256" key="1">
    <source>
        <dbReference type="ARBA" id="ARBA00022614"/>
    </source>
</evidence>
<organism evidence="5 6">
    <name type="scientific">Rotaria magnacalcarata</name>
    <dbReference type="NCBI Taxonomy" id="392030"/>
    <lineage>
        <taxon>Eukaryota</taxon>
        <taxon>Metazoa</taxon>
        <taxon>Spiralia</taxon>
        <taxon>Gnathifera</taxon>
        <taxon>Rotifera</taxon>
        <taxon>Eurotatoria</taxon>
        <taxon>Bdelloidea</taxon>
        <taxon>Philodinida</taxon>
        <taxon>Philodinidae</taxon>
        <taxon>Rotaria</taxon>
    </lineage>
</organism>
<evidence type="ECO:0000259" key="4">
    <source>
        <dbReference type="PROSITE" id="PS50106"/>
    </source>
</evidence>
<protein>
    <recommendedName>
        <fullName evidence="4">PDZ domain-containing protein</fullName>
    </recommendedName>
</protein>
<feature type="region of interest" description="Disordered" evidence="3">
    <location>
        <begin position="521"/>
        <end position="565"/>
    </location>
</feature>
<dbReference type="SUPFAM" id="SSF50156">
    <property type="entry name" value="PDZ domain-like"/>
    <property type="match status" value="4"/>
</dbReference>
<feature type="domain" description="PDZ" evidence="4">
    <location>
        <begin position="913"/>
        <end position="1005"/>
    </location>
</feature>
<dbReference type="EMBL" id="CAJNRE010014384">
    <property type="protein sequence ID" value="CAF2127463.1"/>
    <property type="molecule type" value="Genomic_DNA"/>
</dbReference>
<dbReference type="Gene3D" id="3.80.10.10">
    <property type="entry name" value="Ribonuclease Inhibitor"/>
    <property type="match status" value="3"/>
</dbReference>
<keyword evidence="2" id="KW-0677">Repeat</keyword>
<dbReference type="InterPro" id="IPR050614">
    <property type="entry name" value="Synaptic_Scaffolding_LAP-MAGUK"/>
</dbReference>
<feature type="region of interest" description="Disordered" evidence="3">
    <location>
        <begin position="1676"/>
        <end position="1730"/>
    </location>
</feature>
<dbReference type="InterPro" id="IPR055414">
    <property type="entry name" value="LRR_R13L4/SHOC2-like"/>
</dbReference>
<dbReference type="GO" id="GO:0005912">
    <property type="term" value="C:adherens junction"/>
    <property type="evidence" value="ECO:0007669"/>
    <property type="project" value="TreeGrafter"/>
</dbReference>
<dbReference type="Pfam" id="PF13855">
    <property type="entry name" value="LRR_8"/>
    <property type="match status" value="2"/>
</dbReference>
<dbReference type="SUPFAM" id="SSF52058">
    <property type="entry name" value="L domain-like"/>
    <property type="match status" value="1"/>
</dbReference>
<accession>A0A816VVT1</accession>
<dbReference type="PANTHER" id="PTHR23119">
    <property type="entry name" value="DISCS LARGE"/>
    <property type="match status" value="1"/>
</dbReference>
<evidence type="ECO:0000256" key="3">
    <source>
        <dbReference type="SAM" id="MobiDB-lite"/>
    </source>
</evidence>
<dbReference type="GO" id="GO:0097120">
    <property type="term" value="P:receptor localization to synapse"/>
    <property type="evidence" value="ECO:0007669"/>
    <property type="project" value="TreeGrafter"/>
</dbReference>
<dbReference type="CDD" id="cd06702">
    <property type="entry name" value="PDZ3_Scribble-like"/>
    <property type="match status" value="1"/>
</dbReference>
<feature type="compositionally biased region" description="Polar residues" evidence="3">
    <location>
        <begin position="1230"/>
        <end position="1244"/>
    </location>
</feature>
<dbReference type="InterPro" id="IPR003591">
    <property type="entry name" value="Leu-rich_rpt_typical-subtyp"/>
</dbReference>
<dbReference type="PANTHER" id="PTHR23119:SF44">
    <property type="entry name" value="PROTEIN LAP4"/>
    <property type="match status" value="1"/>
</dbReference>
<dbReference type="Pfam" id="PF23598">
    <property type="entry name" value="LRR_14"/>
    <property type="match status" value="1"/>
</dbReference>
<reference evidence="5" key="1">
    <citation type="submission" date="2021-02" db="EMBL/GenBank/DDBJ databases">
        <authorList>
            <person name="Nowell W R."/>
        </authorList>
    </citation>
    <scope>NUCLEOTIDE SEQUENCE</scope>
</reference>
<feature type="region of interest" description="Disordered" evidence="3">
    <location>
        <begin position="1461"/>
        <end position="1557"/>
    </location>
</feature>